<feature type="binding site" evidence="4">
    <location>
        <position position="223"/>
    </location>
    <ligand>
        <name>[4Fe-4S] cluster</name>
        <dbReference type="ChEBI" id="CHEBI:49883"/>
    </ligand>
</feature>
<dbReference type="GO" id="GO:0051539">
    <property type="term" value="F:4 iron, 4 sulfur cluster binding"/>
    <property type="evidence" value="ECO:0007669"/>
    <property type="project" value="UniProtKB-UniRule"/>
</dbReference>
<keyword evidence="4" id="KW-0479">Metal-binding</keyword>
<keyword evidence="2 4" id="KW-0560">Oxidoreductase</keyword>
<dbReference type="GO" id="GO:0046872">
    <property type="term" value="F:metal ion binding"/>
    <property type="evidence" value="ECO:0007669"/>
    <property type="project" value="UniProtKB-KW"/>
</dbReference>
<dbReference type="InterPro" id="IPR004511">
    <property type="entry name" value="PAPS/APS_Rdtase"/>
</dbReference>
<proteinExistence type="inferred from homology"/>
<dbReference type="CDD" id="cd23945">
    <property type="entry name" value="PAPS_reductase"/>
    <property type="match status" value="1"/>
</dbReference>
<evidence type="ECO:0000256" key="2">
    <source>
        <dbReference type="ARBA" id="ARBA00023002"/>
    </source>
</evidence>
<evidence type="ECO:0000256" key="4">
    <source>
        <dbReference type="HAMAP-Rule" id="MF_00063"/>
    </source>
</evidence>
<comment type="subcellular location">
    <subcellularLocation>
        <location evidence="4">Cytoplasm</location>
    </subcellularLocation>
</comment>
<gene>
    <name evidence="4" type="primary">cysH</name>
    <name evidence="6" type="ORF">GGR25_004523</name>
</gene>
<dbReference type="GO" id="GO:0043866">
    <property type="term" value="F:adenylyl-sulfate reductase (thioredoxin) activity"/>
    <property type="evidence" value="ECO:0007669"/>
    <property type="project" value="UniProtKB-EC"/>
</dbReference>
<dbReference type="AlphaFoldDB" id="A0A840ASS7"/>
<accession>A0A840ASS7</accession>
<keyword evidence="4" id="KW-0411">Iron-sulfur</keyword>
<feature type="binding site" evidence="4">
    <location>
        <position position="220"/>
    </location>
    <ligand>
        <name>[4Fe-4S] cluster</name>
        <dbReference type="ChEBI" id="CHEBI:49883"/>
    </ligand>
</feature>
<dbReference type="NCBIfam" id="TIGR00434">
    <property type="entry name" value="cysH"/>
    <property type="match status" value="1"/>
</dbReference>
<evidence type="ECO:0000256" key="3">
    <source>
        <dbReference type="ARBA" id="ARBA00024327"/>
    </source>
</evidence>
<name>A0A840ASS7_9HYPH</name>
<dbReference type="NCBIfam" id="NF002537">
    <property type="entry name" value="PRK02090.1"/>
    <property type="match status" value="1"/>
</dbReference>
<comment type="function">
    <text evidence="4">Catalyzes the formation of sulfite from adenosine 5'-phosphosulfate (APS) using thioredoxin as an electron donor.</text>
</comment>
<dbReference type="EMBL" id="JACIDS010000006">
    <property type="protein sequence ID" value="MBB3933450.1"/>
    <property type="molecule type" value="Genomic_DNA"/>
</dbReference>
<dbReference type="Proteomes" id="UP000553963">
    <property type="component" value="Unassembled WGS sequence"/>
</dbReference>
<dbReference type="RefSeq" id="WP_183401100.1">
    <property type="nucleotide sequence ID" value="NZ_JACIDS010000006.1"/>
</dbReference>
<dbReference type="GO" id="GO:0070814">
    <property type="term" value="P:hydrogen sulfide biosynthetic process"/>
    <property type="evidence" value="ECO:0007669"/>
    <property type="project" value="UniProtKB-UniRule"/>
</dbReference>
<evidence type="ECO:0000313" key="6">
    <source>
        <dbReference type="EMBL" id="MBB3933450.1"/>
    </source>
</evidence>
<dbReference type="GO" id="GO:0004604">
    <property type="term" value="F:phosphoadenylyl-sulfate reductase (thioredoxin) activity"/>
    <property type="evidence" value="ECO:0007669"/>
    <property type="project" value="UniProtKB-UniRule"/>
</dbReference>
<comment type="catalytic activity">
    <reaction evidence="4">
        <text>[thioredoxin]-disulfide + sulfite + AMP + 2 H(+) = adenosine 5'-phosphosulfate + [thioredoxin]-dithiol</text>
        <dbReference type="Rhea" id="RHEA:21976"/>
        <dbReference type="Rhea" id="RHEA-COMP:10698"/>
        <dbReference type="Rhea" id="RHEA-COMP:10700"/>
        <dbReference type="ChEBI" id="CHEBI:15378"/>
        <dbReference type="ChEBI" id="CHEBI:17359"/>
        <dbReference type="ChEBI" id="CHEBI:29950"/>
        <dbReference type="ChEBI" id="CHEBI:50058"/>
        <dbReference type="ChEBI" id="CHEBI:58243"/>
        <dbReference type="ChEBI" id="CHEBI:456215"/>
        <dbReference type="EC" id="1.8.4.10"/>
    </reaction>
</comment>
<feature type="binding site" evidence="4">
    <location>
        <position position="139"/>
    </location>
    <ligand>
        <name>[4Fe-4S] cluster</name>
        <dbReference type="ChEBI" id="CHEBI:49883"/>
    </ligand>
</feature>
<evidence type="ECO:0000259" key="5">
    <source>
        <dbReference type="Pfam" id="PF01507"/>
    </source>
</evidence>
<evidence type="ECO:0000256" key="1">
    <source>
        <dbReference type="ARBA" id="ARBA00009732"/>
    </source>
</evidence>
<dbReference type="EC" id="1.8.4.10" evidence="4"/>
<organism evidence="6 7">
    <name type="scientific">Kaistia hirudinis</name>
    <dbReference type="NCBI Taxonomy" id="1293440"/>
    <lineage>
        <taxon>Bacteria</taxon>
        <taxon>Pseudomonadati</taxon>
        <taxon>Pseudomonadota</taxon>
        <taxon>Alphaproteobacteria</taxon>
        <taxon>Hyphomicrobiales</taxon>
        <taxon>Kaistiaceae</taxon>
        <taxon>Kaistia</taxon>
    </lineage>
</organism>
<dbReference type="PIRSF" id="PIRSF000857">
    <property type="entry name" value="PAPS_reductase"/>
    <property type="match status" value="1"/>
</dbReference>
<comment type="pathway">
    <text evidence="3 4">Sulfur metabolism; hydrogen sulfide biosynthesis; sulfite from sulfate.</text>
</comment>
<feature type="domain" description="Phosphoadenosine phosphosulphate reductase" evidence="5">
    <location>
        <begin position="58"/>
        <end position="225"/>
    </location>
</feature>
<dbReference type="GO" id="GO:0019379">
    <property type="term" value="P:sulfate assimilation, phosphoadenylyl sulfate reduction by phosphoadenylyl-sulfate reductase (thioredoxin)"/>
    <property type="evidence" value="ECO:0007669"/>
    <property type="project" value="UniProtKB-UniRule"/>
</dbReference>
<dbReference type="PANTHER" id="PTHR46509">
    <property type="entry name" value="PHOSPHOADENOSINE PHOSPHOSULFATE REDUCTASE"/>
    <property type="match status" value="1"/>
</dbReference>
<dbReference type="Gene3D" id="3.40.50.620">
    <property type="entry name" value="HUPs"/>
    <property type="match status" value="1"/>
</dbReference>
<dbReference type="InterPro" id="IPR002500">
    <property type="entry name" value="PAPS_reduct_dom"/>
</dbReference>
<comment type="similarity">
    <text evidence="1 4">Belongs to the PAPS reductase family. CysH subfamily.</text>
</comment>
<keyword evidence="7" id="KW-1185">Reference proteome</keyword>
<protein>
    <recommendedName>
        <fullName evidence="4">Adenosine 5'-phosphosulfate reductase</fullName>
        <shortName evidence="4">APS reductase</shortName>
        <ecNumber evidence="4">1.8.4.10</ecNumber>
    </recommendedName>
    <alternativeName>
        <fullName evidence="4">5'-adenylylsulfate reductase</fullName>
    </alternativeName>
    <alternativeName>
        <fullName evidence="4">Thioredoxin-dependent 5'-adenylylsulfate reductase</fullName>
    </alternativeName>
</protein>
<evidence type="ECO:0000313" key="7">
    <source>
        <dbReference type="Proteomes" id="UP000553963"/>
    </source>
</evidence>
<dbReference type="InterPro" id="IPR014729">
    <property type="entry name" value="Rossmann-like_a/b/a_fold"/>
</dbReference>
<feature type="binding site" evidence="4">
    <location>
        <position position="140"/>
    </location>
    <ligand>
        <name>[4Fe-4S] cluster</name>
        <dbReference type="ChEBI" id="CHEBI:49883"/>
    </ligand>
</feature>
<dbReference type="SUPFAM" id="SSF52402">
    <property type="entry name" value="Adenine nucleotide alpha hydrolases-like"/>
    <property type="match status" value="1"/>
</dbReference>
<sequence length="258" mass="28179">MARLDAVDTAAGIGEILPPFDHENAGIAEAAELSARFADRPARDVIAYALFERFAGRIALVSSFGAESAVLLHLVASVDRSVPVVFIDTLRLFPETLAYRDTLVDRLGLTDMRTITPAEATIAAQDRYKALWMTNADACCQIRKTEPLNRALEGFDAWFTGRKRFQAATRAAIGYFERDGARMKVNPLANWSSADLKAYLAEHDLPRHPLVAEGYPSIGCAPCTSKVKPGEDERAGRWRGLDKVECGIHLGETDGSGI</sequence>
<dbReference type="PANTHER" id="PTHR46509:SF1">
    <property type="entry name" value="PHOSPHOADENOSINE PHOSPHOSULFATE REDUCTASE"/>
    <property type="match status" value="1"/>
</dbReference>
<comment type="caution">
    <text evidence="6">The sequence shown here is derived from an EMBL/GenBank/DDBJ whole genome shotgun (WGS) entry which is preliminary data.</text>
</comment>
<feature type="active site" description="Nucleophile; cysteine thiosulfonate intermediate" evidence="4">
    <location>
        <position position="246"/>
    </location>
</feature>
<comment type="cofactor">
    <cofactor evidence="4">
        <name>[4Fe-4S] cluster</name>
        <dbReference type="ChEBI" id="CHEBI:49883"/>
    </cofactor>
    <text evidence="4">Binds 1 [4Fe-4S] cluster per subunit.</text>
</comment>
<reference evidence="6 7" key="1">
    <citation type="submission" date="2020-08" db="EMBL/GenBank/DDBJ databases">
        <title>Genomic Encyclopedia of Type Strains, Phase IV (KMG-IV): sequencing the most valuable type-strain genomes for metagenomic binning, comparative biology and taxonomic classification.</title>
        <authorList>
            <person name="Goeker M."/>
        </authorList>
    </citation>
    <scope>NUCLEOTIDE SEQUENCE [LARGE SCALE GENOMIC DNA]</scope>
    <source>
        <strain evidence="6 7">DSM 25966</strain>
    </source>
</reference>
<dbReference type="HAMAP" id="MF_00063">
    <property type="entry name" value="CysH"/>
    <property type="match status" value="1"/>
</dbReference>
<keyword evidence="4" id="KW-0408">Iron</keyword>
<dbReference type="GO" id="GO:0005737">
    <property type="term" value="C:cytoplasm"/>
    <property type="evidence" value="ECO:0007669"/>
    <property type="project" value="UniProtKB-SubCell"/>
</dbReference>
<dbReference type="Pfam" id="PF01507">
    <property type="entry name" value="PAPS_reduct"/>
    <property type="match status" value="1"/>
</dbReference>
<keyword evidence="4" id="KW-0963">Cytoplasm</keyword>